<evidence type="ECO:0000313" key="16">
    <source>
        <dbReference type="Proteomes" id="UP001280581"/>
    </source>
</evidence>
<evidence type="ECO:0000313" key="15">
    <source>
        <dbReference type="EMBL" id="KAK3197190.1"/>
    </source>
</evidence>
<reference evidence="15 16" key="1">
    <citation type="submission" date="2021-02" db="EMBL/GenBank/DDBJ databases">
        <title>Genome assembly of Pseudopithomyces chartarum.</title>
        <authorList>
            <person name="Jauregui R."/>
            <person name="Singh J."/>
            <person name="Voisey C."/>
        </authorList>
    </citation>
    <scope>NUCLEOTIDE SEQUENCE [LARGE SCALE GENOMIC DNA]</scope>
    <source>
        <strain evidence="15 16">AGR01</strain>
    </source>
</reference>
<keyword evidence="4" id="KW-0328">Glycosyltransferase</keyword>
<sequence length="267" mass="28310">MLVKNTTWATLLLAASHTTAQTFSLCDPTKKTCPDNPALPSTTYTHDFVASGPDAATWNTTAGNVTYTPSGALFTISAAGEAPTIQSNWYIFFGRVSFMLKASPGTGIVSSAILESDTLDEIDLEWLGGADKVSEVQSNYFGKGNTTTFDRGEFHKVDATQTVARNYTIVWKSDATTWYIDSVPVRTLKFEDATGTLATVTSTSVSAEGGESVSTPAAAAAETQPAVASALAEQEALKPSAVGLAARLDVQAWWYVLLGAVITVRFV</sequence>
<dbReference type="PROSITE" id="PS51762">
    <property type="entry name" value="GH16_2"/>
    <property type="match status" value="1"/>
</dbReference>
<keyword evidence="16" id="KW-1185">Reference proteome</keyword>
<accession>A0AAN6RDQ9</accession>
<comment type="catalytic activity">
    <reaction evidence="1">
        <text>Random endo-hydrolysis of N-acetyl-beta-D-glucosaminide (1-&gt;4)-beta-linkages in chitin and chitodextrins.</text>
        <dbReference type="EC" id="3.2.1.14"/>
    </reaction>
</comment>
<dbReference type="Proteomes" id="UP001280581">
    <property type="component" value="Unassembled WGS sequence"/>
</dbReference>
<keyword evidence="8" id="KW-0472">Membrane</keyword>
<comment type="similarity">
    <text evidence="12">Belongs to the glycosyl hydrolase 16 family. CRH1 subfamily.</text>
</comment>
<dbReference type="AlphaFoldDB" id="A0AAN6RDQ9"/>
<gene>
    <name evidence="15" type="ORF">GRF29_1536g979443</name>
</gene>
<dbReference type="EC" id="3.2.1.14" evidence="3"/>
<evidence type="ECO:0000256" key="8">
    <source>
        <dbReference type="ARBA" id="ARBA00023136"/>
    </source>
</evidence>
<evidence type="ECO:0000256" key="9">
    <source>
        <dbReference type="ARBA" id="ARBA00023180"/>
    </source>
</evidence>
<dbReference type="PANTHER" id="PTHR10963">
    <property type="entry name" value="GLYCOSYL HYDROLASE-RELATED"/>
    <property type="match status" value="1"/>
</dbReference>
<keyword evidence="9" id="KW-0325">Glycoprotein</keyword>
<dbReference type="GO" id="GO:0009277">
    <property type="term" value="C:fungal-type cell wall"/>
    <property type="evidence" value="ECO:0007669"/>
    <property type="project" value="TreeGrafter"/>
</dbReference>
<evidence type="ECO:0000259" key="14">
    <source>
        <dbReference type="PROSITE" id="PS51762"/>
    </source>
</evidence>
<evidence type="ECO:0000256" key="10">
    <source>
        <dbReference type="ARBA" id="ARBA00023295"/>
    </source>
</evidence>
<comment type="caution">
    <text evidence="15">The sequence shown here is derived from an EMBL/GenBank/DDBJ whole genome shotgun (WGS) entry which is preliminary data.</text>
</comment>
<dbReference type="Pfam" id="PF00722">
    <property type="entry name" value="Glyco_hydro_16"/>
    <property type="match status" value="1"/>
</dbReference>
<evidence type="ECO:0000256" key="7">
    <source>
        <dbReference type="ARBA" id="ARBA00022801"/>
    </source>
</evidence>
<keyword evidence="10" id="KW-0326">Glycosidase</keyword>
<dbReference type="GO" id="GO:0016020">
    <property type="term" value="C:membrane"/>
    <property type="evidence" value="ECO:0007669"/>
    <property type="project" value="UniProtKB-SubCell"/>
</dbReference>
<dbReference type="GO" id="GO:0008843">
    <property type="term" value="F:endochitinase activity"/>
    <property type="evidence" value="ECO:0007669"/>
    <property type="project" value="UniProtKB-EC"/>
</dbReference>
<protein>
    <recommendedName>
        <fullName evidence="3">chitinase</fullName>
        <ecNumber evidence="3">3.2.1.14</ecNumber>
    </recommendedName>
</protein>
<feature type="domain" description="GH16" evidence="14">
    <location>
        <begin position="42"/>
        <end position="267"/>
    </location>
</feature>
<evidence type="ECO:0000256" key="13">
    <source>
        <dbReference type="SAM" id="SignalP"/>
    </source>
</evidence>
<dbReference type="GO" id="GO:0031505">
    <property type="term" value="P:fungal-type cell wall organization"/>
    <property type="evidence" value="ECO:0007669"/>
    <property type="project" value="TreeGrafter"/>
</dbReference>
<dbReference type="SUPFAM" id="SSF49899">
    <property type="entry name" value="Concanavalin A-like lectins/glucanases"/>
    <property type="match status" value="1"/>
</dbReference>
<keyword evidence="7" id="KW-0378">Hydrolase</keyword>
<dbReference type="EMBL" id="WVTA01000021">
    <property type="protein sequence ID" value="KAK3197190.1"/>
    <property type="molecule type" value="Genomic_DNA"/>
</dbReference>
<proteinExistence type="inferred from homology"/>
<name>A0AAN6RDQ9_9PLEO</name>
<evidence type="ECO:0000256" key="12">
    <source>
        <dbReference type="ARBA" id="ARBA00038074"/>
    </source>
</evidence>
<evidence type="ECO:0000256" key="5">
    <source>
        <dbReference type="ARBA" id="ARBA00022679"/>
    </source>
</evidence>
<evidence type="ECO:0000256" key="11">
    <source>
        <dbReference type="ARBA" id="ARBA00023316"/>
    </source>
</evidence>
<evidence type="ECO:0000256" key="3">
    <source>
        <dbReference type="ARBA" id="ARBA00012729"/>
    </source>
</evidence>
<dbReference type="InterPro" id="IPR050546">
    <property type="entry name" value="Glycosyl_Hydrlase_16"/>
</dbReference>
<evidence type="ECO:0000256" key="1">
    <source>
        <dbReference type="ARBA" id="ARBA00000822"/>
    </source>
</evidence>
<keyword evidence="11" id="KW-0961">Cell wall biogenesis/degradation</keyword>
<keyword evidence="5" id="KW-0808">Transferase</keyword>
<comment type="subcellular location">
    <subcellularLocation>
        <location evidence="2">Membrane</location>
    </subcellularLocation>
</comment>
<feature type="chain" id="PRO_5042864056" description="chitinase" evidence="13">
    <location>
        <begin position="21"/>
        <end position="267"/>
    </location>
</feature>
<dbReference type="InterPro" id="IPR000757">
    <property type="entry name" value="Beta-glucanase-like"/>
</dbReference>
<keyword evidence="6 13" id="KW-0732">Signal</keyword>
<evidence type="ECO:0000256" key="4">
    <source>
        <dbReference type="ARBA" id="ARBA00022676"/>
    </source>
</evidence>
<dbReference type="InterPro" id="IPR013320">
    <property type="entry name" value="ConA-like_dom_sf"/>
</dbReference>
<organism evidence="15 16">
    <name type="scientific">Pseudopithomyces chartarum</name>
    <dbReference type="NCBI Taxonomy" id="1892770"/>
    <lineage>
        <taxon>Eukaryota</taxon>
        <taxon>Fungi</taxon>
        <taxon>Dikarya</taxon>
        <taxon>Ascomycota</taxon>
        <taxon>Pezizomycotina</taxon>
        <taxon>Dothideomycetes</taxon>
        <taxon>Pleosporomycetidae</taxon>
        <taxon>Pleosporales</taxon>
        <taxon>Massarineae</taxon>
        <taxon>Didymosphaeriaceae</taxon>
        <taxon>Pseudopithomyces</taxon>
    </lineage>
</organism>
<evidence type="ECO:0000256" key="2">
    <source>
        <dbReference type="ARBA" id="ARBA00004370"/>
    </source>
</evidence>
<feature type="signal peptide" evidence="13">
    <location>
        <begin position="1"/>
        <end position="20"/>
    </location>
</feature>
<dbReference type="GO" id="GO:0016757">
    <property type="term" value="F:glycosyltransferase activity"/>
    <property type="evidence" value="ECO:0007669"/>
    <property type="project" value="UniProtKB-KW"/>
</dbReference>
<evidence type="ECO:0000256" key="6">
    <source>
        <dbReference type="ARBA" id="ARBA00022729"/>
    </source>
</evidence>
<dbReference type="PANTHER" id="PTHR10963:SF27">
    <property type="entry name" value="GLYCOSIDASE-RELATED"/>
    <property type="match status" value="1"/>
</dbReference>
<dbReference type="Gene3D" id="2.60.120.200">
    <property type="match status" value="1"/>
</dbReference>
<dbReference type="GO" id="GO:0005975">
    <property type="term" value="P:carbohydrate metabolic process"/>
    <property type="evidence" value="ECO:0007669"/>
    <property type="project" value="InterPro"/>
</dbReference>